<evidence type="ECO:0000313" key="1">
    <source>
        <dbReference type="EMBL" id="CAF4078652.1"/>
    </source>
</evidence>
<sequence>MNYNDTDDDIFKEKQQSYSLIKHDAIEIIYQPITDDDIFKLERGDCKALSNDIYNKYLTSSELWFESSFESLSSNESNSQEPCEQSDEESCDPINVDILFLKSLSKRRKTKYQCLNMAQLQIQQWILFKN</sequence>
<name>A0A819TQ79_9BILA</name>
<accession>A0A819TQ79</accession>
<dbReference type="AlphaFoldDB" id="A0A819TQ79"/>
<comment type="caution">
    <text evidence="1">The sequence shown here is derived from an EMBL/GenBank/DDBJ whole genome shotgun (WGS) entry which is preliminary data.</text>
</comment>
<reference evidence="1" key="1">
    <citation type="submission" date="2021-02" db="EMBL/GenBank/DDBJ databases">
        <authorList>
            <person name="Nowell W R."/>
        </authorList>
    </citation>
    <scope>NUCLEOTIDE SEQUENCE</scope>
</reference>
<proteinExistence type="predicted"/>
<evidence type="ECO:0000313" key="2">
    <source>
        <dbReference type="Proteomes" id="UP000663874"/>
    </source>
</evidence>
<dbReference type="Proteomes" id="UP000663874">
    <property type="component" value="Unassembled WGS sequence"/>
</dbReference>
<protein>
    <submittedName>
        <fullName evidence="1">Uncharacterized protein</fullName>
    </submittedName>
</protein>
<dbReference type="EMBL" id="CAJOBE010009153">
    <property type="protein sequence ID" value="CAF4078652.1"/>
    <property type="molecule type" value="Genomic_DNA"/>
</dbReference>
<gene>
    <name evidence="1" type="ORF">FNK824_LOCUS30233</name>
</gene>
<organism evidence="1 2">
    <name type="scientific">Rotaria sordida</name>
    <dbReference type="NCBI Taxonomy" id="392033"/>
    <lineage>
        <taxon>Eukaryota</taxon>
        <taxon>Metazoa</taxon>
        <taxon>Spiralia</taxon>
        <taxon>Gnathifera</taxon>
        <taxon>Rotifera</taxon>
        <taxon>Eurotatoria</taxon>
        <taxon>Bdelloidea</taxon>
        <taxon>Philodinida</taxon>
        <taxon>Philodinidae</taxon>
        <taxon>Rotaria</taxon>
    </lineage>
</organism>